<dbReference type="PATRIC" id="fig|742817.3.peg.61"/>
<dbReference type="Proteomes" id="UP000004892">
    <property type="component" value="Unassembled WGS sequence"/>
</dbReference>
<keyword evidence="3" id="KW-1185">Reference proteome</keyword>
<dbReference type="STRING" id="742817.HMPREF9449_00060"/>
<protein>
    <recommendedName>
        <fullName evidence="1">BACON domain-containing protein</fullName>
    </recommendedName>
</protein>
<dbReference type="Pfam" id="PF13004">
    <property type="entry name" value="BACON"/>
    <property type="match status" value="1"/>
</dbReference>
<dbReference type="InterPro" id="IPR032675">
    <property type="entry name" value="LRR_dom_sf"/>
</dbReference>
<proteinExistence type="predicted"/>
<sequence>MNKLTYIIISIFALLFVGCDNEGDKLAEITGQAVSLSISSTDTNVQIENDGLKGTVVFKTAGGQSRIAVETNQRVWIVDNPGNQWLKIEQDETGLTLSVDVNSGEQALNTSVTITAGSGENTVKAVLDVNQRASGDPELSLDQNKIVFTPKNLEPRKVKVNSNGEDWTFKTETPSFWLLIEKEADNTLVLTPDPNATVMNDTLIIKITAGYGKLAATEELVVINEAIPVILFQPDKLIFMNAGGTETVLVAANQAWQLGEITEAWVKAVAGKDEITVTVEKNTGDNQRSCRIPVICGSNENTTTAYIDVIQWSKEDDLLVLEYTTTSANTPITLPLQGTVNCTIDWGDGTTQEVTAVKPIHQYAQAGVYEVKISGTVTALSNTDLNASAKLLTRVINWGRTGLISMEGAMEGCVNLISIPGDDFQSFSEVTTFKSAFNKCISLKEIPANLLVNASKSTNFRYIFASVSGDKTVLKEIPAGLFDNCINGEDFCGMFWGSTAISVVPEGLFDRTKKAKDFSYVFYQSGITTVPVKLFANCTEIETLTSAFAYTSLVQIPSSLIQGCTKVTDLSYLFQNCKQLKSIPQGLFEGLTAVTNCNYLFSNCELITTIPAGLFTPMTEVTSTSMIFNGCASLTAIPEGLFDPFTKSTNFSGAFQNCATLKTVPAGLFKNSPLVNNIGRVFNGCAQLETVPGDIFNCPGVSKANNSASLFQNCTNLKSVPEGLLDSFTEATGFATLFSGCTSLASVPVGLFDECKKVNSFANAFNGCTALTGESPYTLVEGVKVHLYERSTENGFKTPSTKTKCFFNCTGLSDYELIPAAWK</sequence>
<dbReference type="Gene3D" id="3.80.10.10">
    <property type="entry name" value="Ribonuclease Inhibitor"/>
    <property type="match status" value="2"/>
</dbReference>
<dbReference type="Gene3D" id="2.60.40.10">
    <property type="entry name" value="Immunoglobulins"/>
    <property type="match status" value="2"/>
</dbReference>
<dbReference type="AlphaFoldDB" id="H1DD82"/>
<dbReference type="RefSeq" id="WP_009135214.1">
    <property type="nucleotide sequence ID" value="NZ_JH594596.1"/>
</dbReference>
<reference evidence="2 3" key="1">
    <citation type="submission" date="2012-01" db="EMBL/GenBank/DDBJ databases">
        <title>The Genome Sequence of Odoribacter laneus YIT 12061.</title>
        <authorList>
            <consortium name="The Broad Institute Genome Sequencing Platform"/>
            <person name="Earl A."/>
            <person name="Ward D."/>
            <person name="Feldgarden M."/>
            <person name="Gevers D."/>
            <person name="Morotomi M."/>
            <person name="Young S.K."/>
            <person name="Zeng Q."/>
            <person name="Gargeya S."/>
            <person name="Fitzgerald M."/>
            <person name="Haas B."/>
            <person name="Abouelleil A."/>
            <person name="Alvarado L."/>
            <person name="Arachchi H.M."/>
            <person name="Berlin A."/>
            <person name="Chapman S.B."/>
            <person name="Gearin G."/>
            <person name="Goldberg J."/>
            <person name="Griggs A."/>
            <person name="Gujja S."/>
            <person name="Hansen M."/>
            <person name="Heiman D."/>
            <person name="Howarth C."/>
            <person name="Larimer J."/>
            <person name="Lui A."/>
            <person name="MacDonald P.J.P."/>
            <person name="McCowen C."/>
            <person name="Montmayeur A."/>
            <person name="Murphy C."/>
            <person name="Neiman D."/>
            <person name="Pearson M."/>
            <person name="Priest M."/>
            <person name="Roberts A."/>
            <person name="Saif S."/>
            <person name="Shea T."/>
            <person name="Sisk P."/>
            <person name="Stolte C."/>
            <person name="Sykes S."/>
            <person name="Wortman J."/>
            <person name="Nusbaum C."/>
            <person name="Birren B."/>
        </authorList>
    </citation>
    <scope>NUCLEOTIDE SEQUENCE [LARGE SCALE GENOMIC DNA]</scope>
    <source>
        <strain evidence="2 3">YIT 12061</strain>
    </source>
</reference>
<evidence type="ECO:0000259" key="1">
    <source>
        <dbReference type="Pfam" id="PF13004"/>
    </source>
</evidence>
<dbReference type="CDD" id="cd14948">
    <property type="entry name" value="BACON"/>
    <property type="match status" value="1"/>
</dbReference>
<name>H1DD82_9BACT</name>
<dbReference type="GeneID" id="98067740"/>
<evidence type="ECO:0000313" key="2">
    <source>
        <dbReference type="EMBL" id="EHP51058.1"/>
    </source>
</evidence>
<gene>
    <name evidence="2" type="ORF">HMPREF9449_00060</name>
</gene>
<dbReference type="InterPro" id="IPR035986">
    <property type="entry name" value="PKD_dom_sf"/>
</dbReference>
<dbReference type="InterPro" id="IPR013783">
    <property type="entry name" value="Ig-like_fold"/>
</dbReference>
<accession>H1DD82</accession>
<dbReference type="PROSITE" id="PS51257">
    <property type="entry name" value="PROKAR_LIPOPROTEIN"/>
    <property type="match status" value="1"/>
</dbReference>
<dbReference type="SUPFAM" id="SSF52058">
    <property type="entry name" value="L domain-like"/>
    <property type="match status" value="1"/>
</dbReference>
<comment type="caution">
    <text evidence="2">The sequence shown here is derived from an EMBL/GenBank/DDBJ whole genome shotgun (WGS) entry which is preliminary data.</text>
</comment>
<dbReference type="HOGENOM" id="CLU_343833_0_0_10"/>
<dbReference type="eggNOG" id="COG4886">
    <property type="taxonomic scope" value="Bacteria"/>
</dbReference>
<evidence type="ECO:0000313" key="3">
    <source>
        <dbReference type="Proteomes" id="UP000004892"/>
    </source>
</evidence>
<dbReference type="SUPFAM" id="SSF49299">
    <property type="entry name" value="PKD domain"/>
    <property type="match status" value="1"/>
</dbReference>
<dbReference type="InterPro" id="IPR024361">
    <property type="entry name" value="BACON"/>
</dbReference>
<dbReference type="EMBL" id="ADMC01000001">
    <property type="protein sequence ID" value="EHP51058.1"/>
    <property type="molecule type" value="Genomic_DNA"/>
</dbReference>
<organism evidence="2 3">
    <name type="scientific">Odoribacter laneus YIT 12061</name>
    <dbReference type="NCBI Taxonomy" id="742817"/>
    <lineage>
        <taxon>Bacteria</taxon>
        <taxon>Pseudomonadati</taxon>
        <taxon>Bacteroidota</taxon>
        <taxon>Bacteroidia</taxon>
        <taxon>Bacteroidales</taxon>
        <taxon>Odoribacteraceae</taxon>
        <taxon>Odoribacter</taxon>
    </lineage>
</organism>
<feature type="domain" description="BACON" evidence="1">
    <location>
        <begin position="263"/>
        <end position="311"/>
    </location>
</feature>